<dbReference type="Pfam" id="PF14200">
    <property type="entry name" value="RicinB_lectin_2"/>
    <property type="match status" value="1"/>
</dbReference>
<dbReference type="InterPro" id="IPR012334">
    <property type="entry name" value="Pectin_lyas_fold"/>
</dbReference>
<evidence type="ECO:0000256" key="8">
    <source>
        <dbReference type="ARBA" id="ARBA00022837"/>
    </source>
</evidence>
<dbReference type="Pfam" id="PF03211">
    <property type="entry name" value="Pectate_lyase"/>
    <property type="match status" value="1"/>
</dbReference>
<dbReference type="AlphaFoldDB" id="A0A1H0W590"/>
<evidence type="ECO:0000256" key="3">
    <source>
        <dbReference type="ARBA" id="ARBA00004613"/>
    </source>
</evidence>
<dbReference type="GO" id="GO:0030570">
    <property type="term" value="F:pectate lyase activity"/>
    <property type="evidence" value="ECO:0007669"/>
    <property type="project" value="UniProtKB-UniRule"/>
</dbReference>
<sequence length="370" mass="40547">MKKIFSIFIVFAVIFSTLSVVNTAQAATSYDSSKTYKLINRNSGKALEVYSWSKDDGGNLVQYDDLGGANQQWRLIDVGEGFHKIVNVNSIKAMEVNNWSTSNGANVAQWKDWNGASQQWQIVDLGNGYVKIINRHSKKVLEVYERSSSNGANVVQYDDLGGTNQQWKIVEVKPSETVTVNSTIVVPAGQTFDGKGKRYVANPVTVGDGSQAEGQKAVFQLENGATLKNVILGAPAADGVHTYGDATIENVVWEDIGEDALTIKKSGRVVLKGGSAQHGSDKMFQINAASQFEIYNFTARNAGKMIRQLGGSTFTTTVHIEGSVITDMNEAIFRTDSTTSKVTMIDSRYSNVGKKWYNVKNVTESNNYEF</sequence>
<dbReference type="OrthoDB" id="148600at2"/>
<evidence type="ECO:0000256" key="4">
    <source>
        <dbReference type="ARBA" id="ARBA00006463"/>
    </source>
</evidence>
<protein>
    <recommendedName>
        <fullName evidence="5 10">Pectate lyase</fullName>
        <ecNumber evidence="5 10">4.2.2.2</ecNumber>
    </recommendedName>
</protein>
<feature type="domain" description="Ricin B lectin" evidence="11">
    <location>
        <begin position="34"/>
        <end position="170"/>
    </location>
</feature>
<keyword evidence="13" id="KW-1185">Reference proteome</keyword>
<dbReference type="InterPro" id="IPR035992">
    <property type="entry name" value="Ricin_B-like_lectins"/>
</dbReference>
<dbReference type="EC" id="4.2.2.2" evidence="5 10"/>
<dbReference type="InterPro" id="IPR004898">
    <property type="entry name" value="Pectate_lyase_PlyH/PlyE-like"/>
</dbReference>
<dbReference type="GO" id="GO:0005576">
    <property type="term" value="C:extracellular region"/>
    <property type="evidence" value="ECO:0007669"/>
    <property type="project" value="UniProtKB-SubCell"/>
</dbReference>
<evidence type="ECO:0000256" key="5">
    <source>
        <dbReference type="ARBA" id="ARBA00012272"/>
    </source>
</evidence>
<accession>A0A1H0W590</accession>
<organism evidence="12 13">
    <name type="scientific">Litchfieldia salsa</name>
    <dbReference type="NCBI Taxonomy" id="930152"/>
    <lineage>
        <taxon>Bacteria</taxon>
        <taxon>Bacillati</taxon>
        <taxon>Bacillota</taxon>
        <taxon>Bacilli</taxon>
        <taxon>Bacillales</taxon>
        <taxon>Bacillaceae</taxon>
        <taxon>Litchfieldia</taxon>
    </lineage>
</organism>
<comment type="similarity">
    <text evidence="4 10">Belongs to the polysaccharide lyase 3 family.</text>
</comment>
<evidence type="ECO:0000256" key="6">
    <source>
        <dbReference type="ARBA" id="ARBA00022525"/>
    </source>
</evidence>
<feature type="signal peptide" evidence="10">
    <location>
        <begin position="1"/>
        <end position="26"/>
    </location>
</feature>
<evidence type="ECO:0000256" key="9">
    <source>
        <dbReference type="ARBA" id="ARBA00023239"/>
    </source>
</evidence>
<keyword evidence="9 10" id="KW-0456">Lyase</keyword>
<comment type="catalytic activity">
    <reaction evidence="1 10">
        <text>Eliminative cleavage of (1-&gt;4)-alpha-D-galacturonan to give oligosaccharides with 4-deoxy-alpha-D-galact-4-enuronosyl groups at their non-reducing ends.</text>
        <dbReference type="EC" id="4.2.2.2"/>
    </reaction>
</comment>
<dbReference type="PANTHER" id="PTHR33407:SF9">
    <property type="entry name" value="PECTATE LYASE F-RELATED"/>
    <property type="match status" value="1"/>
</dbReference>
<evidence type="ECO:0000256" key="1">
    <source>
        <dbReference type="ARBA" id="ARBA00000695"/>
    </source>
</evidence>
<evidence type="ECO:0000256" key="7">
    <source>
        <dbReference type="ARBA" id="ARBA00022729"/>
    </source>
</evidence>
<name>A0A1H0W590_9BACI</name>
<dbReference type="Gene3D" id="2.160.20.10">
    <property type="entry name" value="Single-stranded right-handed beta-helix, Pectin lyase-like"/>
    <property type="match status" value="1"/>
</dbReference>
<dbReference type="SUPFAM" id="SSF50370">
    <property type="entry name" value="Ricin B-like lectins"/>
    <property type="match status" value="1"/>
</dbReference>
<reference evidence="13" key="1">
    <citation type="submission" date="2016-10" db="EMBL/GenBank/DDBJ databases">
        <authorList>
            <person name="Varghese N."/>
            <person name="Submissions S."/>
        </authorList>
    </citation>
    <scope>NUCLEOTIDE SEQUENCE [LARGE SCALE GENOMIC DNA]</scope>
    <source>
        <strain evidence="13">IBRC-M10078</strain>
    </source>
</reference>
<dbReference type="SMART" id="SM00458">
    <property type="entry name" value="RICIN"/>
    <property type="match status" value="1"/>
</dbReference>
<proteinExistence type="inferred from homology"/>
<dbReference type="PANTHER" id="PTHR33407">
    <property type="entry name" value="PECTATE LYASE F-RELATED"/>
    <property type="match status" value="1"/>
</dbReference>
<feature type="chain" id="PRO_5025097871" description="Pectate lyase" evidence="10">
    <location>
        <begin position="27"/>
        <end position="370"/>
    </location>
</feature>
<dbReference type="SUPFAM" id="SSF51126">
    <property type="entry name" value="Pectin lyase-like"/>
    <property type="match status" value="1"/>
</dbReference>
<comment type="function">
    <text evidence="10">Catalyzes the depolymerization of both polygalacturonate and pectins of methyl esterification degree from 22 to 89%, with an endo mode of action. In contrast to the majority of pectate lyases, displays high activity on highly methylated pectins.</text>
</comment>
<gene>
    <name evidence="12" type="ORF">SAMN05216565_10982</name>
</gene>
<dbReference type="Proteomes" id="UP000199159">
    <property type="component" value="Unassembled WGS sequence"/>
</dbReference>
<dbReference type="PROSITE" id="PS50231">
    <property type="entry name" value="RICIN_B_LECTIN"/>
    <property type="match status" value="1"/>
</dbReference>
<keyword evidence="7 10" id="KW-0732">Signal</keyword>
<dbReference type="InterPro" id="IPR000772">
    <property type="entry name" value="Ricin_B_lectin"/>
</dbReference>
<comment type="cofactor">
    <cofactor evidence="2 10">
        <name>Ca(2+)</name>
        <dbReference type="ChEBI" id="CHEBI:29108"/>
    </cofactor>
</comment>
<keyword evidence="6 10" id="KW-0964">Secreted</keyword>
<evidence type="ECO:0000256" key="10">
    <source>
        <dbReference type="RuleBase" id="RU367009"/>
    </source>
</evidence>
<comment type="subcellular location">
    <subcellularLocation>
        <location evidence="3 10">Secreted</location>
    </subcellularLocation>
</comment>
<dbReference type="Gene3D" id="2.80.10.50">
    <property type="match status" value="3"/>
</dbReference>
<evidence type="ECO:0000313" key="13">
    <source>
        <dbReference type="Proteomes" id="UP000199159"/>
    </source>
</evidence>
<evidence type="ECO:0000256" key="2">
    <source>
        <dbReference type="ARBA" id="ARBA00001913"/>
    </source>
</evidence>
<dbReference type="STRING" id="930152.SAMN05216565_10982"/>
<keyword evidence="8 10" id="KW-0106">Calcium</keyword>
<evidence type="ECO:0000259" key="11">
    <source>
        <dbReference type="SMART" id="SM00458"/>
    </source>
</evidence>
<dbReference type="EMBL" id="FNJU01000009">
    <property type="protein sequence ID" value="SDP85890.1"/>
    <property type="molecule type" value="Genomic_DNA"/>
</dbReference>
<evidence type="ECO:0000313" key="12">
    <source>
        <dbReference type="EMBL" id="SDP85890.1"/>
    </source>
</evidence>
<dbReference type="InterPro" id="IPR011050">
    <property type="entry name" value="Pectin_lyase_fold/virulence"/>
</dbReference>